<feature type="transmembrane region" description="Helical" evidence="2">
    <location>
        <begin position="1002"/>
        <end position="1021"/>
    </location>
</feature>
<dbReference type="Pfam" id="PF20153">
    <property type="entry name" value="DUF6535"/>
    <property type="match status" value="2"/>
</dbReference>
<feature type="transmembrane region" description="Helical" evidence="2">
    <location>
        <begin position="80"/>
        <end position="97"/>
    </location>
</feature>
<dbReference type="AlphaFoldDB" id="A0A165CIH1"/>
<dbReference type="OrthoDB" id="3219854at2759"/>
<keyword evidence="5" id="KW-1185">Reference proteome</keyword>
<protein>
    <recommendedName>
        <fullName evidence="3">DUF6535 domain-containing protein</fullName>
    </recommendedName>
</protein>
<evidence type="ECO:0000313" key="4">
    <source>
        <dbReference type="EMBL" id="KZV82528.1"/>
    </source>
</evidence>
<feature type="transmembrane region" description="Helical" evidence="2">
    <location>
        <begin position="973"/>
        <end position="990"/>
    </location>
</feature>
<feature type="transmembrane region" description="Helical" evidence="2">
    <location>
        <begin position="282"/>
        <end position="304"/>
    </location>
</feature>
<feature type="transmembrane region" description="Helical" evidence="2">
    <location>
        <begin position="1100"/>
        <end position="1126"/>
    </location>
</feature>
<sequence>MSLPIDYDIGPENEAGAPTQPKVYTLEQEALDTEFRKEFPPDPQIGSEMADGARVWRVYRKEADAYDNALLEGWSETLDVLLIFAGLFSAVATAFVIESYQFLQPDNAAYVAAALYILVTATNNSTGLTLPAPPDLGFKSSASRWINGLWFTSILLALTVAFLTILVKQWITEYRARNRASAKSSRAWARRREVYSKALERWPVAEVVSFLPFLLHLSLFLFFAGIVVFLWALDRSTGVWILLLGISLVVFYLGCTFLPLWIPECPTATPLVHQIRKATLSLVISSLRGCIRVAGFAASVRASFTWRLRRLQRALRSTTGYRVTLKVIDGVVRTCRRWISIVRRVYEFPYLARSSTNAPENSDADPVQLPTSSSPPPTAMNRLFVICTRTILRVNKILPALRRSFQMATALPERVKRVENLRRDNYAISVHIATHLDALDASALLWLIFDVSNTDAVAVGLQALGGIHPLSPLAIRFRADRRLMGLTEKNAFTMSSADRSPAEILRVCRSVSTMSDGMSRQIKNPESLVARVQSLFRCPNTEYPDLYVLFHLSRYPWAIPVHHPEWYNSSRSLTSTTICFLWAFLYITLSPGEPWPLHILLCCNPASLAADDWAVVLNALRILRLDDGLISTCNALDAAAMVMRGAAEIENRLIRDRFSDFVTRLLQHVEDLRGGHHFGCPAGQFPPILNSITMEFLATRHLQRRHGAGRFVYVPDVAWEWLCDHATLGGADQPAFWAAFTALYDDIPSNYDRRRERNRCYEIIRNAMSTAWGRDKRLGALVLDGILTRPKKDYPKVQLSLWEILPKVGNLTGESLPLWRLVIAVVVALHSLLVPEDDATSSEAPELGEPHLDALLHGLARVPEAFCMHAQRLHDQGDSLGFSDMDQVSGDAHDDDYYLGSEDAGAEAQTQLQSKVYTLAQEAAHTEFSKEFPPDPEVGCEMADGARVWRVYRKEADAYDNALLESWSETLDLLLIFAGLFSAVATAFVIESYQFLQPDNAAYTAAALYILVAATNNSTGLTLPAPPDLGFKSPASRWINGLWFTSILLALTVAFLTILVKQWITEYRARNRASAKSLRDWARRREVYSKALERWPIAEVVSFLPFLLHLSLFLFFSGIVIFLWALDQSTGIWILTLGLLLAVFYLGCTLLPLWVPECPTSTPLPFVPYYASHVVLCGSVCSGSPSNLAFVMRRGRIIASLNHAHL</sequence>
<keyword evidence="2" id="KW-1133">Transmembrane helix</keyword>
<feature type="domain" description="DUF6535" evidence="3">
    <location>
        <begin position="949"/>
        <end position="1125"/>
    </location>
</feature>
<feature type="region of interest" description="Disordered" evidence="1">
    <location>
        <begin position="355"/>
        <end position="375"/>
    </location>
</feature>
<dbReference type="Proteomes" id="UP000077266">
    <property type="component" value="Unassembled WGS sequence"/>
</dbReference>
<feature type="transmembrane region" description="Helical" evidence="2">
    <location>
        <begin position="1132"/>
        <end position="1155"/>
    </location>
</feature>
<dbReference type="InterPro" id="IPR045338">
    <property type="entry name" value="DUF6535"/>
</dbReference>
<evidence type="ECO:0000313" key="5">
    <source>
        <dbReference type="Proteomes" id="UP000077266"/>
    </source>
</evidence>
<organism evidence="4 5">
    <name type="scientific">Exidia glandulosa HHB12029</name>
    <dbReference type="NCBI Taxonomy" id="1314781"/>
    <lineage>
        <taxon>Eukaryota</taxon>
        <taxon>Fungi</taxon>
        <taxon>Dikarya</taxon>
        <taxon>Basidiomycota</taxon>
        <taxon>Agaricomycotina</taxon>
        <taxon>Agaricomycetes</taxon>
        <taxon>Auriculariales</taxon>
        <taxon>Exidiaceae</taxon>
        <taxon>Exidia</taxon>
    </lineage>
</organism>
<feature type="transmembrane region" description="Helical" evidence="2">
    <location>
        <begin position="148"/>
        <end position="167"/>
    </location>
</feature>
<feature type="transmembrane region" description="Helical" evidence="2">
    <location>
        <begin position="1041"/>
        <end position="1060"/>
    </location>
</feature>
<feature type="domain" description="DUF6535" evidence="3">
    <location>
        <begin position="56"/>
        <end position="232"/>
    </location>
</feature>
<accession>A0A165CIH1</accession>
<dbReference type="InParanoid" id="A0A165CIH1"/>
<reference evidence="4 5" key="1">
    <citation type="journal article" date="2016" name="Mol. Biol. Evol.">
        <title>Comparative Genomics of Early-Diverging Mushroom-Forming Fungi Provides Insights into the Origins of Lignocellulose Decay Capabilities.</title>
        <authorList>
            <person name="Nagy L.G."/>
            <person name="Riley R."/>
            <person name="Tritt A."/>
            <person name="Adam C."/>
            <person name="Daum C."/>
            <person name="Floudas D."/>
            <person name="Sun H."/>
            <person name="Yadav J.S."/>
            <person name="Pangilinan J."/>
            <person name="Larsson K.H."/>
            <person name="Matsuura K."/>
            <person name="Barry K."/>
            <person name="Labutti K."/>
            <person name="Kuo R."/>
            <person name="Ohm R.A."/>
            <person name="Bhattacharya S.S."/>
            <person name="Shirouzu T."/>
            <person name="Yoshinaga Y."/>
            <person name="Martin F.M."/>
            <person name="Grigoriev I.V."/>
            <person name="Hibbett D.S."/>
        </authorList>
    </citation>
    <scope>NUCLEOTIDE SEQUENCE [LARGE SCALE GENOMIC DNA]</scope>
    <source>
        <strain evidence="4 5">HHB12029</strain>
    </source>
</reference>
<feature type="transmembrane region" description="Helical" evidence="2">
    <location>
        <begin position="239"/>
        <end position="262"/>
    </location>
</feature>
<dbReference type="EMBL" id="KV426317">
    <property type="protein sequence ID" value="KZV82528.1"/>
    <property type="molecule type" value="Genomic_DNA"/>
</dbReference>
<feature type="transmembrane region" description="Helical" evidence="2">
    <location>
        <begin position="207"/>
        <end position="233"/>
    </location>
</feature>
<feature type="transmembrane region" description="Helical" evidence="2">
    <location>
        <begin position="109"/>
        <end position="128"/>
    </location>
</feature>
<keyword evidence="2" id="KW-0472">Membrane</keyword>
<name>A0A165CIH1_EXIGL</name>
<proteinExistence type="predicted"/>
<keyword evidence="2" id="KW-0812">Transmembrane</keyword>
<gene>
    <name evidence="4" type="ORF">EXIGLDRAFT_843605</name>
</gene>
<evidence type="ECO:0000256" key="1">
    <source>
        <dbReference type="SAM" id="MobiDB-lite"/>
    </source>
</evidence>
<evidence type="ECO:0000259" key="3">
    <source>
        <dbReference type="Pfam" id="PF20153"/>
    </source>
</evidence>
<evidence type="ECO:0000256" key="2">
    <source>
        <dbReference type="SAM" id="Phobius"/>
    </source>
</evidence>